<dbReference type="InterPro" id="IPR018484">
    <property type="entry name" value="FGGY_N"/>
</dbReference>
<reference evidence="11 12" key="1">
    <citation type="submission" date="2016-02" db="EMBL/GenBank/DDBJ databases">
        <title>Genome sequence of Clostridium colicanis DSM 13634.</title>
        <authorList>
            <person name="Poehlein A."/>
            <person name="Daniel R."/>
        </authorList>
    </citation>
    <scope>NUCLEOTIDE SEQUENCE [LARGE SCALE GENOMIC DNA]</scope>
    <source>
        <strain evidence="11 12">DSM 13634</strain>
    </source>
</reference>
<comment type="cofactor">
    <cofactor evidence="7">
        <name>Mg(2+)</name>
        <dbReference type="ChEBI" id="CHEBI:18420"/>
    </cofactor>
</comment>
<comment type="caution">
    <text evidence="11">The sequence shown here is derived from an EMBL/GenBank/DDBJ whole genome shotgun (WGS) entry which is preliminary data.</text>
</comment>
<dbReference type="EC" id="2.7.1.5" evidence="7 8"/>
<dbReference type="PATRIC" id="fig|1121305.3.peg.1942"/>
<comment type="caution">
    <text evidence="7">Lacks conserved residue(s) required for the propagation of feature annotation.</text>
</comment>
<feature type="binding site" evidence="7">
    <location>
        <position position="306"/>
    </location>
    <ligand>
        <name>ATP</name>
        <dbReference type="ChEBI" id="CHEBI:30616"/>
    </ligand>
</feature>
<feature type="domain" description="Carbohydrate kinase FGGY N-terminal" evidence="9">
    <location>
        <begin position="5"/>
        <end position="244"/>
    </location>
</feature>
<gene>
    <name evidence="7 11" type="primary">rhaB</name>
    <name evidence="11" type="ORF">CLCOL_19390</name>
</gene>
<feature type="binding site" evidence="7">
    <location>
        <position position="261"/>
    </location>
    <ligand>
        <name>ATP</name>
        <dbReference type="ChEBI" id="CHEBI:30616"/>
    </ligand>
</feature>
<dbReference type="FunFam" id="3.30.420.40:FF:000064">
    <property type="entry name" value="Rhamnulokinase"/>
    <property type="match status" value="1"/>
</dbReference>
<feature type="domain" description="Carbohydrate kinase FGGY C-terminal" evidence="10">
    <location>
        <begin position="255"/>
        <end position="443"/>
    </location>
</feature>
<evidence type="ECO:0000259" key="9">
    <source>
        <dbReference type="Pfam" id="PF00370"/>
    </source>
</evidence>
<dbReference type="AlphaFoldDB" id="A0A151AM17"/>
<dbReference type="RefSeq" id="WP_061858762.1">
    <property type="nucleotide sequence ID" value="NZ_LTBB01000010.1"/>
</dbReference>
<evidence type="ECO:0000256" key="2">
    <source>
        <dbReference type="ARBA" id="ARBA00022679"/>
    </source>
</evidence>
<proteinExistence type="inferred from homology"/>
<dbReference type="Gene3D" id="3.30.420.40">
    <property type="match status" value="2"/>
</dbReference>
<evidence type="ECO:0000313" key="11">
    <source>
        <dbReference type="EMBL" id="KYH28447.1"/>
    </source>
</evidence>
<organism evidence="11 12">
    <name type="scientific">Clostridium colicanis DSM 13634</name>
    <dbReference type="NCBI Taxonomy" id="1121305"/>
    <lineage>
        <taxon>Bacteria</taxon>
        <taxon>Bacillati</taxon>
        <taxon>Bacillota</taxon>
        <taxon>Clostridia</taxon>
        <taxon>Eubacteriales</taxon>
        <taxon>Clostridiaceae</taxon>
        <taxon>Clostridium</taxon>
    </lineage>
</organism>
<dbReference type="GO" id="GO:0019301">
    <property type="term" value="P:rhamnose catabolic process"/>
    <property type="evidence" value="ECO:0007669"/>
    <property type="project" value="UniProtKB-UniRule"/>
</dbReference>
<evidence type="ECO:0000256" key="4">
    <source>
        <dbReference type="ARBA" id="ARBA00022777"/>
    </source>
</evidence>
<keyword evidence="12" id="KW-1185">Reference proteome</keyword>
<comment type="catalytic activity">
    <reaction evidence="7">
        <text>L-rhamnulose + ATP = L-rhamnulose 1-phosphate + ADP + H(+)</text>
        <dbReference type="Rhea" id="RHEA:20117"/>
        <dbReference type="ChEBI" id="CHEBI:15378"/>
        <dbReference type="ChEBI" id="CHEBI:17897"/>
        <dbReference type="ChEBI" id="CHEBI:30616"/>
        <dbReference type="ChEBI" id="CHEBI:58313"/>
        <dbReference type="ChEBI" id="CHEBI:456216"/>
        <dbReference type="EC" id="2.7.1.5"/>
    </reaction>
</comment>
<dbReference type="Pfam" id="PF02782">
    <property type="entry name" value="FGGY_C"/>
    <property type="match status" value="1"/>
</dbReference>
<dbReference type="GO" id="GO:0008993">
    <property type="term" value="F:rhamnulokinase activity"/>
    <property type="evidence" value="ECO:0007669"/>
    <property type="project" value="UniProtKB-UniRule"/>
</dbReference>
<feature type="binding site" evidence="7">
    <location>
        <position position="405"/>
    </location>
    <ligand>
        <name>ATP</name>
        <dbReference type="ChEBI" id="CHEBI:30616"/>
    </ligand>
</feature>
<dbReference type="STRING" id="1121305.CLCOL_19390"/>
<keyword evidence="4 7" id="KW-0418">Kinase</keyword>
<protein>
    <recommendedName>
        <fullName evidence="7 8">Rhamnulokinase</fullName>
        <shortName evidence="7">RhaB</shortName>
        <ecNumber evidence="7 8">2.7.1.5</ecNumber>
    </recommendedName>
    <alternativeName>
        <fullName evidence="7">ATP:L-rhamnulose phosphotransferase</fullName>
    </alternativeName>
    <alternativeName>
        <fullName evidence="7">L-rhamnulose 1-kinase</fullName>
    </alternativeName>
    <alternativeName>
        <fullName evidence="7">Rhamnulose kinase</fullName>
    </alternativeName>
</protein>
<dbReference type="InterPro" id="IPR000577">
    <property type="entry name" value="Carb_kinase_FGGY"/>
</dbReference>
<dbReference type="InterPro" id="IPR018485">
    <property type="entry name" value="FGGY_C"/>
</dbReference>
<keyword evidence="2 7" id="KW-0808">Transferase</keyword>
<dbReference type="UniPathway" id="UPA00541">
    <property type="reaction ID" value="UER00602"/>
</dbReference>
<dbReference type="PANTHER" id="PTHR43095">
    <property type="entry name" value="SUGAR KINASE"/>
    <property type="match status" value="1"/>
</dbReference>
<keyword evidence="3 7" id="KW-0547">Nucleotide-binding</keyword>
<evidence type="ECO:0000256" key="7">
    <source>
        <dbReference type="HAMAP-Rule" id="MF_01535"/>
    </source>
</evidence>
<dbReference type="InterPro" id="IPR050406">
    <property type="entry name" value="FGGY_Carb_Kinase"/>
</dbReference>
<feature type="binding site" evidence="7">
    <location>
        <position position="80"/>
    </location>
    <ligand>
        <name>substrate</name>
    </ligand>
</feature>
<dbReference type="HAMAP" id="MF_01535">
    <property type="entry name" value="Rhamnulokinase"/>
    <property type="match status" value="1"/>
</dbReference>
<feature type="binding site" evidence="7">
    <location>
        <position position="298"/>
    </location>
    <ligand>
        <name>substrate</name>
    </ligand>
</feature>
<dbReference type="NCBIfam" id="TIGR02627">
    <property type="entry name" value="rhamnulo_kin"/>
    <property type="match status" value="1"/>
</dbReference>
<keyword evidence="7" id="KW-0460">Magnesium</keyword>
<comment type="pathway">
    <text evidence="7">Carbohydrate degradation; L-rhamnose degradation; glycerone phosphate from L-rhamnose: step 2/3.</text>
</comment>
<feature type="active site" description="Proton acceptor" evidence="7">
    <location>
        <position position="239"/>
    </location>
</feature>
<evidence type="ECO:0000256" key="1">
    <source>
        <dbReference type="ARBA" id="ARBA00009156"/>
    </source>
</evidence>
<sequence>MSKVCIAIDIGASSGRLIVGTMKEEKIIIKEVYRFKNNMLKKNGSYYWDMDKLFKEIMNGLKEFAKEGINVESIGIDTWAVDYALLNRKNEMISQVYAYRDHRTDRTMEKVFKEKSPEAIYEKTGIQFQQFNTIYQLYEHVRANKEIVNNVDVFLMVPDYLNYLLSGKKAVEFTNATTTQLFNINNLDWDEDLISIVGLSKDIFPRVIKSGTILGELRKEVQEETGLGQVKIIAPATHDTGSAVASIPATTKDFAYISSGTWSLMGIESDTPICTEEARVFNFTNEGGVFNTYRVLKNIMGLWLIQEVQKLYDYKYSFEELVTLAEECKPFRSLINPNNSRFLNPKNMIKEIKNYCRESKQAVPETPGEIARCIYESLAFQYKNTLLEIKKISSKPINKIHIIGGGVQNKFLNQLCANFTNCEVYAGPVEATALGNLAMQFITLGEISSLKEARRIISESFNIKKYIPIYSSDIEENWERFKSLQ</sequence>
<dbReference type="SUPFAM" id="SSF53067">
    <property type="entry name" value="Actin-like ATPase domain"/>
    <property type="match status" value="2"/>
</dbReference>
<evidence type="ECO:0000256" key="5">
    <source>
        <dbReference type="ARBA" id="ARBA00022840"/>
    </source>
</evidence>
<accession>A0A151AM17</accession>
<dbReference type="Proteomes" id="UP000075374">
    <property type="component" value="Unassembled WGS sequence"/>
</dbReference>
<evidence type="ECO:0000256" key="8">
    <source>
        <dbReference type="NCBIfam" id="TIGR02627"/>
    </source>
</evidence>
<dbReference type="EMBL" id="LTBB01000010">
    <property type="protein sequence ID" value="KYH28447.1"/>
    <property type="molecule type" value="Genomic_DNA"/>
</dbReference>
<comment type="similarity">
    <text evidence="7">Belongs to the rhamnulokinase family.</text>
</comment>
<evidence type="ECO:0000256" key="3">
    <source>
        <dbReference type="ARBA" id="ARBA00022741"/>
    </source>
</evidence>
<dbReference type="PANTHER" id="PTHR43095:SF2">
    <property type="entry name" value="GLUCONOKINASE"/>
    <property type="match status" value="1"/>
</dbReference>
<keyword evidence="5 7" id="KW-0067">ATP-binding</keyword>
<dbReference type="InterPro" id="IPR043129">
    <property type="entry name" value="ATPase_NBD"/>
</dbReference>
<name>A0A151AM17_9CLOT</name>
<feature type="binding site" evidence="7">
    <location>
        <begin position="238"/>
        <end position="240"/>
    </location>
    <ligand>
        <name>substrate</name>
    </ligand>
</feature>
<evidence type="ECO:0000259" key="10">
    <source>
        <dbReference type="Pfam" id="PF02782"/>
    </source>
</evidence>
<feature type="binding site" evidence="7">
    <location>
        <begin position="12"/>
        <end position="16"/>
    </location>
    <ligand>
        <name>ATP</name>
        <dbReference type="ChEBI" id="CHEBI:30616"/>
    </ligand>
</feature>
<dbReference type="CDD" id="cd07771">
    <property type="entry name" value="ASKHA_NBD_FGGY_RhaB-like"/>
    <property type="match status" value="1"/>
</dbReference>
<evidence type="ECO:0000313" key="12">
    <source>
        <dbReference type="Proteomes" id="UP000075374"/>
    </source>
</evidence>
<dbReference type="PIRSF" id="PIRSF000538">
    <property type="entry name" value="GlpK"/>
    <property type="match status" value="1"/>
</dbReference>
<comment type="similarity">
    <text evidence="1">Belongs to the FGGY kinase family.</text>
</comment>
<dbReference type="GO" id="GO:0005524">
    <property type="term" value="F:ATP binding"/>
    <property type="evidence" value="ECO:0007669"/>
    <property type="project" value="UniProtKB-KW"/>
</dbReference>
<feature type="disulfide bond" evidence="7">
    <location>
        <begin position="356"/>
        <end position="373"/>
    </location>
</feature>
<dbReference type="InterPro" id="IPR013449">
    <property type="entry name" value="Rhamnulokinase"/>
</dbReference>
<evidence type="ECO:0000256" key="6">
    <source>
        <dbReference type="ARBA" id="ARBA00023308"/>
    </source>
</evidence>
<comment type="function">
    <text evidence="7">Involved in the catabolism of L-rhamnose (6-deoxy-L-mannose). Catalyzes the transfer of the gamma-phosphate group from ATP to the 1-hydroxyl group of L-rhamnulose to yield L-rhamnulose 1-phosphate.</text>
</comment>
<keyword evidence="7" id="KW-1015">Disulfide bond</keyword>
<dbReference type="Pfam" id="PF00370">
    <property type="entry name" value="FGGY_N"/>
    <property type="match status" value="1"/>
</dbReference>
<keyword evidence="6 7" id="KW-0684">Rhamnose metabolism</keyword>